<name>A0A6G7YAH5_9ACTN</name>
<dbReference type="KEGG" id="prv:G7070_02450"/>
<dbReference type="GO" id="GO:0016301">
    <property type="term" value="F:kinase activity"/>
    <property type="evidence" value="ECO:0007669"/>
    <property type="project" value="UniProtKB-KW"/>
</dbReference>
<evidence type="ECO:0000313" key="1">
    <source>
        <dbReference type="EMBL" id="QIK73770.1"/>
    </source>
</evidence>
<keyword evidence="1" id="KW-0808">Transferase</keyword>
<organism evidence="1 2">
    <name type="scientific">Propioniciclava coleopterorum</name>
    <dbReference type="NCBI Taxonomy" id="2714937"/>
    <lineage>
        <taxon>Bacteria</taxon>
        <taxon>Bacillati</taxon>
        <taxon>Actinomycetota</taxon>
        <taxon>Actinomycetes</taxon>
        <taxon>Propionibacteriales</taxon>
        <taxon>Propionibacteriaceae</taxon>
        <taxon>Propioniciclava</taxon>
    </lineage>
</organism>
<dbReference type="InterPro" id="IPR027417">
    <property type="entry name" value="P-loop_NTPase"/>
</dbReference>
<protein>
    <submittedName>
        <fullName evidence="1">Uridine kinase</fullName>
    </submittedName>
</protein>
<gene>
    <name evidence="1" type="ORF">G7070_02450</name>
</gene>
<dbReference type="Proteomes" id="UP000501058">
    <property type="component" value="Chromosome"/>
</dbReference>
<accession>A0A6G7YAH5</accession>
<dbReference type="AlphaFoldDB" id="A0A6G7YAH5"/>
<proteinExistence type="predicted"/>
<sequence length="168" mass="18239">MPLRLDDFYRDADAPGLPHAHGIVDWDDPATWDGDAAVAALRSLLRDGHAEVPTYSIAESRRTGSRTLDLQGRPLIIAEGIFALDLLPLALAAGLPVTPLYLDRDRTLVAALRLRRDLAQHRKPPAVLLRRGWALWRAQPAQRERAVAAGFAPTSMRAATRTLAGGAG</sequence>
<keyword evidence="1" id="KW-0418">Kinase</keyword>
<dbReference type="Gene3D" id="3.40.50.300">
    <property type="entry name" value="P-loop containing nucleotide triphosphate hydrolases"/>
    <property type="match status" value="1"/>
</dbReference>
<keyword evidence="2" id="KW-1185">Reference proteome</keyword>
<evidence type="ECO:0000313" key="2">
    <source>
        <dbReference type="Proteomes" id="UP000501058"/>
    </source>
</evidence>
<reference evidence="1 2" key="1">
    <citation type="submission" date="2020-03" db="EMBL/GenBank/DDBJ databases">
        <title>Propioniciclava sp. nov., isolated from Hydrophilus acuminatus.</title>
        <authorList>
            <person name="Hyun D.-W."/>
            <person name="Bae J.-W."/>
        </authorList>
    </citation>
    <scope>NUCLEOTIDE SEQUENCE [LARGE SCALE GENOMIC DNA]</scope>
    <source>
        <strain evidence="1 2">HDW11</strain>
    </source>
</reference>
<dbReference type="EMBL" id="CP049865">
    <property type="protein sequence ID" value="QIK73770.1"/>
    <property type="molecule type" value="Genomic_DNA"/>
</dbReference>